<geneLocation type="plasmid" evidence="2">
    <name>pts485</name>
</geneLocation>
<reference evidence="1 2" key="1">
    <citation type="submission" date="2017-03" db="EMBL/GenBank/DDBJ databases">
        <title>Complete genome sequence of Candidatus 'Thiodictyon syntrophicum' sp. nov. strain Cad16T, a photolithoautotroph purple sulfur bacterium isolated from an alpine meromictic lake.</title>
        <authorList>
            <person name="Luedin S.M."/>
            <person name="Pothier J.F."/>
            <person name="Danza F."/>
            <person name="Storelli N."/>
            <person name="Wittwer M."/>
            <person name="Tonolla M."/>
        </authorList>
    </citation>
    <scope>NUCLEOTIDE SEQUENCE [LARGE SCALE GENOMIC DNA]</scope>
    <source>
        <strain evidence="1 2">Cad16T</strain>
        <plasmid evidence="2">Plasmid pts485</plasmid>
    </source>
</reference>
<dbReference type="KEGG" id="tsy:THSYN_32760"/>
<evidence type="ECO:0008006" key="3">
    <source>
        <dbReference type="Google" id="ProtNLM"/>
    </source>
</evidence>
<keyword evidence="1" id="KW-0614">Plasmid</keyword>
<dbReference type="RefSeq" id="WP_100923273.1">
    <property type="nucleotide sequence ID" value="NZ_CP020372.1"/>
</dbReference>
<gene>
    <name evidence="1" type="ORF">THSYN_32760</name>
</gene>
<dbReference type="EMBL" id="CP020372">
    <property type="protein sequence ID" value="AUB85667.1"/>
    <property type="molecule type" value="Genomic_DNA"/>
</dbReference>
<protein>
    <recommendedName>
        <fullName evidence="3">SsuA/THI5-like domain-containing protein</fullName>
    </recommendedName>
</protein>
<accession>A0A2K8UJG0</accession>
<name>A0A2K8UJG0_9GAMM</name>
<dbReference type="AlphaFoldDB" id="A0A2K8UJG0"/>
<keyword evidence="2" id="KW-1185">Reference proteome</keyword>
<dbReference type="Gene3D" id="3.40.190.10">
    <property type="entry name" value="Periplasmic binding protein-like II"/>
    <property type="match status" value="1"/>
</dbReference>
<organism evidence="1 2">
    <name type="scientific">Candidatus Thiodictyon syntrophicum</name>
    <dbReference type="NCBI Taxonomy" id="1166950"/>
    <lineage>
        <taxon>Bacteria</taxon>
        <taxon>Pseudomonadati</taxon>
        <taxon>Pseudomonadota</taxon>
        <taxon>Gammaproteobacteria</taxon>
        <taxon>Chromatiales</taxon>
        <taxon>Chromatiaceae</taxon>
        <taxon>Thiodictyon</taxon>
    </lineage>
</organism>
<dbReference type="Proteomes" id="UP000232638">
    <property type="component" value="Plasmid pTs485"/>
</dbReference>
<dbReference type="OrthoDB" id="5621714at2"/>
<evidence type="ECO:0000313" key="1">
    <source>
        <dbReference type="EMBL" id="AUB85667.1"/>
    </source>
</evidence>
<proteinExistence type="predicted"/>
<sequence>MKQGRVDAVVTYWHYAARLTAAGLPQALGVREALRALGITTDLPMIGYCFDETWAAGHREALRRFLSAADQARTLLRDSDAEWEALRPLMAAPDEATFIALRDGYRAGIPTRWGAAERADAQRLYVLLRALSGADLVGEAAQLPAGTFWDGAPD</sequence>
<evidence type="ECO:0000313" key="2">
    <source>
        <dbReference type="Proteomes" id="UP000232638"/>
    </source>
</evidence>